<keyword evidence="1" id="KW-0238">DNA-binding</keyword>
<name>A0ABS3H6E3_9ENTE</name>
<sequence length="129" mass="15129">MMSVKNRMEKFKQYGESLPQAKVYFRQDWGVYYFDIMGKMFGMMSPEQTEKAIITLKNDPAKNEELRELYPDVIIPGYYANKKHWNSIYLASPLLTEDEICNMIAASYQLVVCKLPKKLQAQITKEDKK</sequence>
<dbReference type="PANTHER" id="PTHR35145:SF1">
    <property type="entry name" value="CYTOPLASMIC PROTEIN"/>
    <property type="match status" value="1"/>
</dbReference>
<dbReference type="GO" id="GO:0003677">
    <property type="term" value="F:DNA binding"/>
    <property type="evidence" value="ECO:0007669"/>
    <property type="project" value="UniProtKB-KW"/>
</dbReference>
<evidence type="ECO:0000313" key="1">
    <source>
        <dbReference type="EMBL" id="MBO0448703.1"/>
    </source>
</evidence>
<proteinExistence type="predicted"/>
<reference evidence="1 2" key="1">
    <citation type="submission" date="2021-03" db="EMBL/GenBank/DDBJ databases">
        <title>Enterococcal diversity collection.</title>
        <authorList>
            <person name="Gilmore M.S."/>
            <person name="Schwartzman J."/>
            <person name="Van Tyne D."/>
            <person name="Martin M."/>
            <person name="Earl A.M."/>
            <person name="Manson A.L."/>
            <person name="Straub T."/>
            <person name="Salamzade R."/>
            <person name="Saavedra J."/>
            <person name="Lebreton F."/>
            <person name="Prichula J."/>
            <person name="Schaufler K."/>
            <person name="Gaca A."/>
            <person name="Sgardioli B."/>
            <person name="Wagenaar J."/>
            <person name="Strong T."/>
        </authorList>
    </citation>
    <scope>NUCLEOTIDE SEQUENCE [LARGE SCALE GENOMIC DNA]</scope>
    <source>
        <strain evidence="1 2">MJM12</strain>
    </source>
</reference>
<keyword evidence="2" id="KW-1185">Reference proteome</keyword>
<dbReference type="InterPro" id="IPR058532">
    <property type="entry name" value="YjbR/MT2646/Rv2570-like"/>
</dbReference>
<comment type="caution">
    <text evidence="1">The sequence shown here is derived from an EMBL/GenBank/DDBJ whole genome shotgun (WGS) entry which is preliminary data.</text>
</comment>
<evidence type="ECO:0000313" key="2">
    <source>
        <dbReference type="Proteomes" id="UP000664256"/>
    </source>
</evidence>
<dbReference type="EMBL" id="JAFLVT010000006">
    <property type="protein sequence ID" value="MBO0448703.1"/>
    <property type="molecule type" value="Genomic_DNA"/>
</dbReference>
<dbReference type="Gene3D" id="3.90.1150.30">
    <property type="match status" value="1"/>
</dbReference>
<dbReference type="PANTHER" id="PTHR35145">
    <property type="entry name" value="CYTOPLASMIC PROTEIN-RELATED"/>
    <property type="match status" value="1"/>
</dbReference>
<dbReference type="InterPro" id="IPR038056">
    <property type="entry name" value="YjbR-like_sf"/>
</dbReference>
<accession>A0ABS3H6E3</accession>
<dbReference type="InterPro" id="IPR007351">
    <property type="entry name" value="YjbR"/>
</dbReference>
<organism evidence="1 2">
    <name type="scientific">Candidatus Enterococcus myersii</name>
    <dbReference type="NCBI Taxonomy" id="2815322"/>
    <lineage>
        <taxon>Bacteria</taxon>
        <taxon>Bacillati</taxon>
        <taxon>Bacillota</taxon>
        <taxon>Bacilli</taxon>
        <taxon>Lactobacillales</taxon>
        <taxon>Enterococcaceae</taxon>
        <taxon>Enterococcus</taxon>
    </lineage>
</organism>
<dbReference type="Proteomes" id="UP000664256">
    <property type="component" value="Unassembled WGS sequence"/>
</dbReference>
<protein>
    <submittedName>
        <fullName evidence="1">MmcQ/YjbR family DNA-binding protein</fullName>
    </submittedName>
</protein>
<dbReference type="Pfam" id="PF04237">
    <property type="entry name" value="YjbR"/>
    <property type="match status" value="1"/>
</dbReference>
<dbReference type="SUPFAM" id="SSF142906">
    <property type="entry name" value="YjbR-like"/>
    <property type="match status" value="1"/>
</dbReference>
<gene>
    <name evidence="1" type="ORF">JZO76_04055</name>
</gene>